<reference evidence="3" key="1">
    <citation type="submission" date="2016-10" db="EMBL/GenBank/DDBJ databases">
        <authorList>
            <person name="Varghese N."/>
            <person name="Submissions S."/>
        </authorList>
    </citation>
    <scope>NUCLEOTIDE SEQUENCE [LARGE SCALE GENOMIC DNA]</scope>
    <source>
        <strain evidence="3">CGMCC 1.6495</strain>
    </source>
</reference>
<dbReference type="EMBL" id="FOGS01000002">
    <property type="protein sequence ID" value="SER61257.1"/>
    <property type="molecule type" value="Genomic_DNA"/>
</dbReference>
<keyword evidence="1" id="KW-0812">Transmembrane</keyword>
<sequence length="239" mass="28123">MITNWSFWAVVVSAIAIVLSQLPPVRLWFRRPRLDLELYSRVFLTHKIGNPNVQAHIIVSNIGGRTVRIRSMSMRFTRNNTHVFTLPVQNYLQKPTDKDSVLFTPFFLRPDEDWSHIANFLNFFDRDDEKRYRDMESELRQDIMEKRRRNPDALAEADDVNVHPIKEFFNEKFSWSPGEYKMTVAIDGDKVTIEKSYRFTIFESESDELKAHVDDYKFGARVYWEPTGGPATGIFVQIH</sequence>
<evidence type="ECO:0000256" key="1">
    <source>
        <dbReference type="SAM" id="Phobius"/>
    </source>
</evidence>
<keyword evidence="3" id="KW-1185">Reference proteome</keyword>
<organism evidence="2 3">
    <name type="scientific">Vreelandella subterranea</name>
    <dbReference type="NCBI Taxonomy" id="416874"/>
    <lineage>
        <taxon>Bacteria</taxon>
        <taxon>Pseudomonadati</taxon>
        <taxon>Pseudomonadota</taxon>
        <taxon>Gammaproteobacteria</taxon>
        <taxon>Oceanospirillales</taxon>
        <taxon>Halomonadaceae</taxon>
        <taxon>Vreelandella</taxon>
    </lineage>
</organism>
<dbReference type="STRING" id="416874.SAMN04487958_1022"/>
<evidence type="ECO:0000313" key="3">
    <source>
        <dbReference type="Proteomes" id="UP000198505"/>
    </source>
</evidence>
<dbReference type="Proteomes" id="UP000198505">
    <property type="component" value="Unassembled WGS sequence"/>
</dbReference>
<protein>
    <submittedName>
        <fullName evidence="2">Uncharacterized protein</fullName>
    </submittedName>
</protein>
<keyword evidence="1" id="KW-1133">Transmembrane helix</keyword>
<name>A0A1H9QLG9_9GAMM</name>
<proteinExistence type="predicted"/>
<keyword evidence="1" id="KW-0472">Membrane</keyword>
<feature type="transmembrane region" description="Helical" evidence="1">
    <location>
        <begin position="6"/>
        <end position="29"/>
    </location>
</feature>
<dbReference type="AlphaFoldDB" id="A0A1H9QLG9"/>
<gene>
    <name evidence="2" type="ORF">SAMN04487958_1022</name>
</gene>
<accession>A0A1H9QLG9</accession>
<evidence type="ECO:0000313" key="2">
    <source>
        <dbReference type="EMBL" id="SER61257.1"/>
    </source>
</evidence>